<feature type="compositionally biased region" description="Gly residues" evidence="1">
    <location>
        <begin position="29"/>
        <end position="38"/>
    </location>
</feature>
<keyword evidence="5" id="KW-1185">Reference proteome</keyword>
<comment type="caution">
    <text evidence="4">The sequence shown here is derived from an EMBL/GenBank/DDBJ whole genome shotgun (WGS) entry which is preliminary data.</text>
</comment>
<dbReference type="Proteomes" id="UP001595850">
    <property type="component" value="Unassembled WGS sequence"/>
</dbReference>
<feature type="domain" description="TadE-like" evidence="3">
    <location>
        <begin position="47"/>
        <end position="89"/>
    </location>
</feature>
<accession>A0ABV8I3Q0</accession>
<sequence>MDHGPDHGPSSRPAACTRPGAVARRTPAGHGGVRTGGHPGDRGGDRGAAAVETALMLPVILFLVFAVIDFGRMFNTQIILTEAAREGARSVALGHSAGPRVRSAAQSLPSVTVTATACSPLPAPDADAVVEVTHSFEFVTPVAGLAALFGGGLDGPITLSGRGVMPCIG</sequence>
<dbReference type="InterPro" id="IPR012495">
    <property type="entry name" value="TadE-like_dom"/>
</dbReference>
<name>A0ABV8I3Q0_9ACTN</name>
<evidence type="ECO:0000313" key="4">
    <source>
        <dbReference type="EMBL" id="MFC4058822.1"/>
    </source>
</evidence>
<evidence type="ECO:0000256" key="1">
    <source>
        <dbReference type="SAM" id="MobiDB-lite"/>
    </source>
</evidence>
<dbReference type="RefSeq" id="WP_377287144.1">
    <property type="nucleotide sequence ID" value="NZ_JBHSBM010000014.1"/>
</dbReference>
<protein>
    <submittedName>
        <fullName evidence="4">TadE/TadG family type IV pilus assembly protein</fullName>
    </submittedName>
</protein>
<reference evidence="5" key="1">
    <citation type="journal article" date="2019" name="Int. J. Syst. Evol. Microbiol.">
        <title>The Global Catalogue of Microorganisms (GCM) 10K type strain sequencing project: providing services to taxonomists for standard genome sequencing and annotation.</title>
        <authorList>
            <consortium name="The Broad Institute Genomics Platform"/>
            <consortium name="The Broad Institute Genome Sequencing Center for Infectious Disease"/>
            <person name="Wu L."/>
            <person name="Ma J."/>
        </authorList>
    </citation>
    <scope>NUCLEOTIDE SEQUENCE [LARGE SCALE GENOMIC DNA]</scope>
    <source>
        <strain evidence="5">TBRC 4489</strain>
    </source>
</reference>
<organism evidence="4 5">
    <name type="scientific">Planomonospora corallina</name>
    <dbReference type="NCBI Taxonomy" id="1806052"/>
    <lineage>
        <taxon>Bacteria</taxon>
        <taxon>Bacillati</taxon>
        <taxon>Actinomycetota</taxon>
        <taxon>Actinomycetes</taxon>
        <taxon>Streptosporangiales</taxon>
        <taxon>Streptosporangiaceae</taxon>
        <taxon>Planomonospora</taxon>
    </lineage>
</organism>
<feature type="transmembrane region" description="Helical" evidence="2">
    <location>
        <begin position="48"/>
        <end position="68"/>
    </location>
</feature>
<proteinExistence type="predicted"/>
<keyword evidence="2" id="KW-0472">Membrane</keyword>
<keyword evidence="2" id="KW-1133">Transmembrane helix</keyword>
<evidence type="ECO:0000259" key="3">
    <source>
        <dbReference type="Pfam" id="PF07811"/>
    </source>
</evidence>
<dbReference type="Pfam" id="PF07811">
    <property type="entry name" value="TadE"/>
    <property type="match status" value="1"/>
</dbReference>
<gene>
    <name evidence="4" type="ORF">ACFOWE_10985</name>
</gene>
<keyword evidence="2" id="KW-0812">Transmembrane</keyword>
<evidence type="ECO:0000313" key="5">
    <source>
        <dbReference type="Proteomes" id="UP001595850"/>
    </source>
</evidence>
<feature type="region of interest" description="Disordered" evidence="1">
    <location>
        <begin position="1"/>
        <end position="45"/>
    </location>
</feature>
<evidence type="ECO:0000256" key="2">
    <source>
        <dbReference type="SAM" id="Phobius"/>
    </source>
</evidence>
<dbReference type="EMBL" id="JBHSBM010000014">
    <property type="protein sequence ID" value="MFC4058822.1"/>
    <property type="molecule type" value="Genomic_DNA"/>
</dbReference>